<dbReference type="InterPro" id="IPR010327">
    <property type="entry name" value="FldB/FldC_alpha/beta"/>
</dbReference>
<evidence type="ECO:0000256" key="1">
    <source>
        <dbReference type="ARBA" id="ARBA00001966"/>
    </source>
</evidence>
<protein>
    <submittedName>
        <fullName evidence="3">2-hydroxyglutaryl-CoA dehydratase</fullName>
    </submittedName>
</protein>
<evidence type="ECO:0000313" key="3">
    <source>
        <dbReference type="EMBL" id="PDO09477.1"/>
    </source>
</evidence>
<evidence type="ECO:0000313" key="4">
    <source>
        <dbReference type="Proteomes" id="UP000243688"/>
    </source>
</evidence>
<accession>A0A2A6DYB2</accession>
<dbReference type="Pfam" id="PF06050">
    <property type="entry name" value="HGD-D"/>
    <property type="match status" value="1"/>
</dbReference>
<comment type="caution">
    <text evidence="3">The sequence shown here is derived from an EMBL/GenBank/DDBJ whole genome shotgun (WGS) entry which is preliminary data.</text>
</comment>
<dbReference type="PANTHER" id="PTHR30548">
    <property type="entry name" value="2-HYDROXYGLUTARYL-COA DEHYDRATASE, D-COMPONENT-RELATED"/>
    <property type="match status" value="1"/>
</dbReference>
<comment type="cofactor">
    <cofactor evidence="1">
        <name>[4Fe-4S] cluster</name>
        <dbReference type="ChEBI" id="CHEBI:49883"/>
    </cofactor>
</comment>
<dbReference type="AlphaFoldDB" id="A0A2A6DYB2"/>
<proteinExistence type="inferred from homology"/>
<evidence type="ECO:0000256" key="2">
    <source>
        <dbReference type="ARBA" id="ARBA00005806"/>
    </source>
</evidence>
<dbReference type="GO" id="GO:0016836">
    <property type="term" value="F:hydro-lyase activity"/>
    <property type="evidence" value="ECO:0007669"/>
    <property type="project" value="UniProtKB-ARBA"/>
</dbReference>
<dbReference type="Proteomes" id="UP000243688">
    <property type="component" value="Unassembled WGS sequence"/>
</dbReference>
<comment type="similarity">
    <text evidence="2">Belongs to the FldB/FldC dehydratase alpha/beta subunit family.</text>
</comment>
<dbReference type="PANTHER" id="PTHR30548:SF2">
    <property type="entry name" value="2-HYDROXYACYL-COA DEHYDRATASE,D-COMPONENT"/>
    <property type="match status" value="1"/>
</dbReference>
<dbReference type="Gene3D" id="3.40.50.11900">
    <property type="match status" value="1"/>
</dbReference>
<name>A0A2A6DYB2_9BACL</name>
<dbReference type="EMBL" id="MOXJ01000038">
    <property type="protein sequence ID" value="PDO09477.1"/>
    <property type="molecule type" value="Genomic_DNA"/>
</dbReference>
<organism evidence="3 4">
    <name type="scientific">Candidatus Reconcilbacillus cellulovorans</name>
    <dbReference type="NCBI Taxonomy" id="1906605"/>
    <lineage>
        <taxon>Bacteria</taxon>
        <taxon>Bacillati</taxon>
        <taxon>Bacillota</taxon>
        <taxon>Bacilli</taxon>
        <taxon>Bacillales</taxon>
        <taxon>Paenibacillaceae</taxon>
        <taxon>Candidatus Reconcilbacillus</taxon>
    </lineage>
</organism>
<gene>
    <name evidence="3" type="ORF">BLM47_12450</name>
</gene>
<sequence length="356" mass="41035">MAPYYLGLLNERGYRRDLCRYCSLSLASAFDPEPEKGPWGGLPRPSLAVTRITCDSQAKIFELWAQTFGIPFYALENTVPIRVPSKWWELVPYDWEECFDRHRLDVAEEDYRGLIRFLEWHTGRTFRETQFRAIMRRVNEMAEYFRKTRDLIAETVPAPVAVTDTMQTVMISQWQRGTDWAVETAKSLYEEVRGRVDRGESVCPKEQARLMWLGRGLWFNLGFYQHFEEKYGAVFVWSIYLAIAADGYARYGGDPLRALASRFAGLEDMLHMPPWNSDWIVKEAKHHRISGAVHLISDSCTQGAGGTYFIRKALEEAGVPVLQLRADPVDARAWDESEAVSAMEQFLEQRLGVKPL</sequence>
<reference evidence="3 4" key="1">
    <citation type="submission" date="2016-12" db="EMBL/GenBank/DDBJ databases">
        <title>Candidatus Reconcilibacillus cellulovorans genome.</title>
        <authorList>
            <person name="Kolinko S."/>
            <person name="Wu Y.-W."/>
            <person name="Tachea F."/>
            <person name="Denzel E."/>
            <person name="Hiras J."/>
            <person name="Baecker N."/>
            <person name="Chan L.J."/>
            <person name="Eichorst S.A."/>
            <person name="Frey D."/>
            <person name="Adams P.D."/>
            <person name="Pray T."/>
            <person name="Tanjore D."/>
            <person name="Petzold C.J."/>
            <person name="Gladden J.M."/>
            <person name="Simmons B.A."/>
            <person name="Singer S.W."/>
        </authorList>
    </citation>
    <scope>NUCLEOTIDE SEQUENCE [LARGE SCALE GENOMIC DNA]</scope>
    <source>
        <strain evidence="3">JTherm</strain>
    </source>
</reference>